<dbReference type="AlphaFoldDB" id="A0A3N6MHH8"/>
<name>A0A3N6MHH8_NATCH</name>
<proteinExistence type="predicted"/>
<dbReference type="Proteomes" id="UP000282323">
    <property type="component" value="Unassembled WGS sequence"/>
</dbReference>
<dbReference type="EMBL" id="REGA01000006">
    <property type="protein sequence ID" value="RQG95061.1"/>
    <property type="molecule type" value="Genomic_DNA"/>
</dbReference>
<protein>
    <submittedName>
        <fullName evidence="1">GYD domain-containing protein</fullName>
    </submittedName>
</protein>
<dbReference type="OrthoDB" id="35699at2157"/>
<dbReference type="Pfam" id="PF08734">
    <property type="entry name" value="GYD"/>
    <property type="match status" value="1"/>
</dbReference>
<dbReference type="RefSeq" id="WP_124195274.1">
    <property type="nucleotide sequence ID" value="NZ_REGA01000006.1"/>
</dbReference>
<accession>A0A3N6MHH8</accession>
<evidence type="ECO:0000313" key="1">
    <source>
        <dbReference type="EMBL" id="RQG95061.1"/>
    </source>
</evidence>
<reference evidence="1 2" key="1">
    <citation type="submission" date="2018-10" db="EMBL/GenBank/DDBJ databases">
        <title>Natrarchaeobius chitinivorans gen. nov., sp. nov., and Natrarchaeobius haloalkaliphilus sp. nov., alkaliphilic, chitin-utilizing haloarchaea from hypersaline alkaline lakes.</title>
        <authorList>
            <person name="Sorokin D.Y."/>
            <person name="Elcheninov A.G."/>
            <person name="Kostrikina N.A."/>
            <person name="Bale N.J."/>
            <person name="Sinninghe Damste J.S."/>
            <person name="Khijniak T.V."/>
            <person name="Kublanov I.V."/>
            <person name="Toshchakov S.V."/>
        </authorList>
    </citation>
    <scope>NUCLEOTIDE SEQUENCE [LARGE SCALE GENOMIC DNA]</scope>
    <source>
        <strain evidence="1 2">AArcht4T</strain>
    </source>
</reference>
<keyword evidence="2" id="KW-1185">Reference proteome</keyword>
<dbReference type="InterPro" id="IPR014845">
    <property type="entry name" value="GYD/TTHA1554"/>
</dbReference>
<organism evidence="1 2">
    <name type="scientific">Natrarchaeobius chitinivorans</name>
    <dbReference type="NCBI Taxonomy" id="1679083"/>
    <lineage>
        <taxon>Archaea</taxon>
        <taxon>Methanobacteriati</taxon>
        <taxon>Methanobacteriota</taxon>
        <taxon>Stenosarchaea group</taxon>
        <taxon>Halobacteria</taxon>
        <taxon>Halobacteriales</taxon>
        <taxon>Natrialbaceae</taxon>
        <taxon>Natrarchaeobius</taxon>
    </lineage>
</organism>
<gene>
    <name evidence="1" type="ORF">EA473_08855</name>
</gene>
<comment type="caution">
    <text evidence="1">The sequence shown here is derived from an EMBL/GenBank/DDBJ whole genome shotgun (WGS) entry which is preliminary data.</text>
</comment>
<evidence type="ECO:0000313" key="2">
    <source>
        <dbReference type="Proteomes" id="UP000282323"/>
    </source>
</evidence>
<sequence length="97" mass="10613">MPTYIHLTSFTGDGVQNITESPDRLDNAKELATSLNGEFEEFFLTMGQYDIVAITEFPDDETAAKFSLGVASEGAVTTETLKAFPEDEYRDVIAGLP</sequence>